<comment type="caution">
    <text evidence="1">The sequence shown here is derived from an EMBL/GenBank/DDBJ whole genome shotgun (WGS) entry which is preliminary data.</text>
</comment>
<gene>
    <name evidence="1" type="ORF">FB45DRAFT_1028872</name>
</gene>
<evidence type="ECO:0000313" key="1">
    <source>
        <dbReference type="EMBL" id="KAJ7628806.1"/>
    </source>
</evidence>
<organism evidence="1 2">
    <name type="scientific">Roridomyces roridus</name>
    <dbReference type="NCBI Taxonomy" id="1738132"/>
    <lineage>
        <taxon>Eukaryota</taxon>
        <taxon>Fungi</taxon>
        <taxon>Dikarya</taxon>
        <taxon>Basidiomycota</taxon>
        <taxon>Agaricomycotina</taxon>
        <taxon>Agaricomycetes</taxon>
        <taxon>Agaricomycetidae</taxon>
        <taxon>Agaricales</taxon>
        <taxon>Marasmiineae</taxon>
        <taxon>Mycenaceae</taxon>
        <taxon>Roridomyces</taxon>
    </lineage>
</organism>
<proteinExistence type="predicted"/>
<dbReference type="Proteomes" id="UP001221142">
    <property type="component" value="Unassembled WGS sequence"/>
</dbReference>
<accession>A0AAD7FMY2</accession>
<keyword evidence="2" id="KW-1185">Reference proteome</keyword>
<dbReference type="AlphaFoldDB" id="A0AAD7FMY2"/>
<name>A0AAD7FMY2_9AGAR</name>
<reference evidence="1" key="1">
    <citation type="submission" date="2023-03" db="EMBL/GenBank/DDBJ databases">
        <title>Massive genome expansion in bonnet fungi (Mycena s.s.) driven by repeated elements and novel gene families across ecological guilds.</title>
        <authorList>
            <consortium name="Lawrence Berkeley National Laboratory"/>
            <person name="Harder C.B."/>
            <person name="Miyauchi S."/>
            <person name="Viragh M."/>
            <person name="Kuo A."/>
            <person name="Thoen E."/>
            <person name="Andreopoulos B."/>
            <person name="Lu D."/>
            <person name="Skrede I."/>
            <person name="Drula E."/>
            <person name="Henrissat B."/>
            <person name="Morin E."/>
            <person name="Kohler A."/>
            <person name="Barry K."/>
            <person name="LaButti K."/>
            <person name="Morin E."/>
            <person name="Salamov A."/>
            <person name="Lipzen A."/>
            <person name="Mereny Z."/>
            <person name="Hegedus B."/>
            <person name="Baldrian P."/>
            <person name="Stursova M."/>
            <person name="Weitz H."/>
            <person name="Taylor A."/>
            <person name="Grigoriev I.V."/>
            <person name="Nagy L.G."/>
            <person name="Martin F."/>
            <person name="Kauserud H."/>
        </authorList>
    </citation>
    <scope>NUCLEOTIDE SEQUENCE</scope>
    <source>
        <strain evidence="1">9284</strain>
    </source>
</reference>
<protein>
    <submittedName>
        <fullName evidence="1">Uncharacterized protein</fullName>
    </submittedName>
</protein>
<sequence length="167" mass="18352">MTSPTPSSPTGTPLCSLASWSREHITAVFESPTNQLVLHALGNAFSRSLKATVNGASVDFDGFARLIADMSDSECEWGRPSVDWIFTEEMPDDADHRKNGLVKGEYFIRGIFTRIPGSNELAEIEARKEVVGRIESQSDEDGLDSRIIVRLDATVALLPVERTKQLS</sequence>
<evidence type="ECO:0000313" key="2">
    <source>
        <dbReference type="Proteomes" id="UP001221142"/>
    </source>
</evidence>
<dbReference type="EMBL" id="JARKIF010000010">
    <property type="protein sequence ID" value="KAJ7628806.1"/>
    <property type="molecule type" value="Genomic_DNA"/>
</dbReference>